<dbReference type="PANTHER" id="PTHR34614:SF2">
    <property type="entry name" value="TRANSPOSASE IS4-LIKE DOMAIN-CONTAINING PROTEIN"/>
    <property type="match status" value="1"/>
</dbReference>
<dbReference type="Pfam" id="PF01609">
    <property type="entry name" value="DDE_Tnp_1"/>
    <property type="match status" value="1"/>
</dbReference>
<evidence type="ECO:0000313" key="3">
    <source>
        <dbReference type="EMBL" id="CVK32906.1"/>
    </source>
</evidence>
<dbReference type="NCBIfam" id="NF033559">
    <property type="entry name" value="transpos_IS1634"/>
    <property type="match status" value="1"/>
</dbReference>
<sequence>MRVWQPREWLERHPRYQFRNLDIATITHKQEKKRGRPKNGEPVQVSYKSTAEIEYNPAVLAEERRILGRFVLATNDLELSADELLANYKGQGAVERGFRFLKDKSFRVAEVFLKKISRIQALAMVMVLCLFIYALTEFQLRRELERTGETVTSQTKKQTQRPTLKWIFFRFRRVREFEMVEEGRRVKRVTNLNEELQKILRLLGREFEKYYT</sequence>
<dbReference type="Proteomes" id="UP000069850">
    <property type="component" value="Chromosome 1"/>
</dbReference>
<reference evidence="3 4" key="1">
    <citation type="submission" date="2016-01" db="EMBL/GenBank/DDBJ databases">
        <authorList>
            <person name="Manzoor S."/>
        </authorList>
    </citation>
    <scope>NUCLEOTIDE SEQUENCE [LARGE SCALE GENOMIC DNA]</scope>
    <source>
        <strain evidence="3">Methanoculleus sp MAB1</strain>
    </source>
</reference>
<dbReference type="GO" id="GO:0004803">
    <property type="term" value="F:transposase activity"/>
    <property type="evidence" value="ECO:0007669"/>
    <property type="project" value="InterPro"/>
</dbReference>
<name>A0A0X3BL82_9EURY</name>
<dbReference type="GO" id="GO:0006313">
    <property type="term" value="P:DNA transposition"/>
    <property type="evidence" value="ECO:0007669"/>
    <property type="project" value="InterPro"/>
</dbReference>
<evidence type="ECO:0000256" key="1">
    <source>
        <dbReference type="SAM" id="Phobius"/>
    </source>
</evidence>
<dbReference type="EMBL" id="LT158599">
    <property type="protein sequence ID" value="CVK32906.1"/>
    <property type="molecule type" value="Genomic_DNA"/>
</dbReference>
<dbReference type="InterPro" id="IPR012337">
    <property type="entry name" value="RNaseH-like_sf"/>
</dbReference>
<proteinExistence type="predicted"/>
<dbReference type="InterPro" id="IPR047654">
    <property type="entry name" value="IS1634_transpos"/>
</dbReference>
<dbReference type="GO" id="GO:0003677">
    <property type="term" value="F:DNA binding"/>
    <property type="evidence" value="ECO:0007669"/>
    <property type="project" value="InterPro"/>
</dbReference>
<feature type="transmembrane region" description="Helical" evidence="1">
    <location>
        <begin position="119"/>
        <end position="136"/>
    </location>
</feature>
<accession>A0A0X3BL82</accession>
<dbReference type="SUPFAM" id="SSF53098">
    <property type="entry name" value="Ribonuclease H-like"/>
    <property type="match status" value="1"/>
</dbReference>
<dbReference type="KEGG" id="mema:MMAB1_1693"/>
<feature type="domain" description="Transposase IS4-like" evidence="2">
    <location>
        <begin position="28"/>
        <end position="131"/>
    </location>
</feature>
<gene>
    <name evidence="3" type="ORF">MMAB1_1693</name>
</gene>
<dbReference type="PANTHER" id="PTHR34614">
    <property type="match status" value="1"/>
</dbReference>
<protein>
    <submittedName>
        <fullName evidence="3">Transposase</fullName>
    </submittedName>
</protein>
<organism evidence="3 4">
    <name type="scientific">Methanoculleus bourgensis</name>
    <dbReference type="NCBI Taxonomy" id="83986"/>
    <lineage>
        <taxon>Archaea</taxon>
        <taxon>Methanobacteriati</taxon>
        <taxon>Methanobacteriota</taxon>
        <taxon>Stenosarchaea group</taxon>
        <taxon>Methanomicrobia</taxon>
        <taxon>Methanomicrobiales</taxon>
        <taxon>Methanomicrobiaceae</taxon>
        <taxon>Methanoculleus</taxon>
    </lineage>
</organism>
<keyword evidence="1" id="KW-1133">Transmembrane helix</keyword>
<keyword evidence="1" id="KW-0812">Transmembrane</keyword>
<evidence type="ECO:0000313" key="4">
    <source>
        <dbReference type="Proteomes" id="UP000069850"/>
    </source>
</evidence>
<dbReference type="AlphaFoldDB" id="A0A0X3BL82"/>
<evidence type="ECO:0000259" key="2">
    <source>
        <dbReference type="Pfam" id="PF01609"/>
    </source>
</evidence>
<keyword evidence="1" id="KW-0472">Membrane</keyword>
<dbReference type="InterPro" id="IPR002559">
    <property type="entry name" value="Transposase_11"/>
</dbReference>